<name>A0A414WWN5_9BACT</name>
<reference evidence="2 3" key="1">
    <citation type="submission" date="2018-08" db="EMBL/GenBank/DDBJ databases">
        <title>A genome reference for cultivated species of the human gut microbiota.</title>
        <authorList>
            <person name="Zou Y."/>
            <person name="Xue W."/>
            <person name="Luo G."/>
        </authorList>
    </citation>
    <scope>NUCLEOTIDE SEQUENCE [LARGE SCALE GENOMIC DNA]</scope>
    <source>
        <strain evidence="2 3">AM17-44</strain>
    </source>
</reference>
<protein>
    <submittedName>
        <fullName evidence="2">Uncharacterized protein</fullName>
    </submittedName>
</protein>
<comment type="caution">
    <text evidence="2">The sequence shown here is derived from an EMBL/GenBank/DDBJ whole genome shotgun (WGS) entry which is preliminary data.</text>
</comment>
<evidence type="ECO:0000313" key="3">
    <source>
        <dbReference type="Proteomes" id="UP000284998"/>
    </source>
</evidence>
<dbReference type="AlphaFoldDB" id="A0A414WWN5"/>
<keyword evidence="1" id="KW-0175">Coiled coil</keyword>
<evidence type="ECO:0000256" key="1">
    <source>
        <dbReference type="SAM" id="Coils"/>
    </source>
</evidence>
<organism evidence="2 3">
    <name type="scientific">Phocaeicola plebeius</name>
    <dbReference type="NCBI Taxonomy" id="310297"/>
    <lineage>
        <taxon>Bacteria</taxon>
        <taxon>Pseudomonadati</taxon>
        <taxon>Bacteroidota</taxon>
        <taxon>Bacteroidia</taxon>
        <taxon>Bacteroidales</taxon>
        <taxon>Bacteroidaceae</taxon>
        <taxon>Phocaeicola</taxon>
    </lineage>
</organism>
<evidence type="ECO:0000313" key="2">
    <source>
        <dbReference type="EMBL" id="RHH43175.1"/>
    </source>
</evidence>
<dbReference type="EMBL" id="QRJS01000024">
    <property type="protein sequence ID" value="RHH43175.1"/>
    <property type="molecule type" value="Genomic_DNA"/>
</dbReference>
<gene>
    <name evidence="2" type="ORF">DW204_10025</name>
</gene>
<feature type="coiled-coil region" evidence="1">
    <location>
        <begin position="9"/>
        <end position="39"/>
    </location>
</feature>
<accession>A0A414WWN5</accession>
<proteinExistence type="predicted"/>
<dbReference type="Proteomes" id="UP000284998">
    <property type="component" value="Unassembled WGS sequence"/>
</dbReference>
<dbReference type="RefSeq" id="WP_118243923.1">
    <property type="nucleotide sequence ID" value="NZ_QRJS01000024.1"/>
</dbReference>
<sequence>MKTISSEYIKEIKEQIKVINEALKKIQEAEKVQDSAVNNREYNKAKDEAIDASSDVMIALEEAVRLASAMGCETGLYDINKYHKIVELDFRESHK</sequence>